<comment type="caution">
    <text evidence="7">The sequence shown here is derived from an EMBL/GenBank/DDBJ whole genome shotgun (WGS) entry which is preliminary data.</text>
</comment>
<evidence type="ECO:0000256" key="1">
    <source>
        <dbReference type="ARBA" id="ARBA00004141"/>
    </source>
</evidence>
<accession>A0A943EJY9</accession>
<feature type="transmembrane region" description="Helical" evidence="6">
    <location>
        <begin position="113"/>
        <end position="131"/>
    </location>
</feature>
<dbReference type="Pfam" id="PF02133">
    <property type="entry name" value="Transp_cyt_pur"/>
    <property type="match status" value="1"/>
</dbReference>
<feature type="transmembrane region" description="Helical" evidence="6">
    <location>
        <begin position="307"/>
        <end position="328"/>
    </location>
</feature>
<dbReference type="PANTHER" id="PTHR30569">
    <property type="entry name" value="CYTOSINE TRANSPORTER CODB"/>
    <property type="match status" value="1"/>
</dbReference>
<feature type="transmembrane region" description="Helical" evidence="6">
    <location>
        <begin position="236"/>
        <end position="263"/>
    </location>
</feature>
<dbReference type="Gene3D" id="1.10.4160.10">
    <property type="entry name" value="Hydantoin permease"/>
    <property type="match status" value="1"/>
</dbReference>
<dbReference type="GO" id="GO:0005886">
    <property type="term" value="C:plasma membrane"/>
    <property type="evidence" value="ECO:0007669"/>
    <property type="project" value="TreeGrafter"/>
</dbReference>
<evidence type="ECO:0000256" key="3">
    <source>
        <dbReference type="ARBA" id="ARBA00022692"/>
    </source>
</evidence>
<keyword evidence="5 6" id="KW-0472">Membrane</keyword>
<feature type="transmembrane region" description="Helical" evidence="6">
    <location>
        <begin position="83"/>
        <end position="107"/>
    </location>
</feature>
<dbReference type="AlphaFoldDB" id="A0A943EJY9"/>
<dbReference type="EMBL" id="JAGZCZ010000004">
    <property type="protein sequence ID" value="MBS5519359.1"/>
    <property type="molecule type" value="Genomic_DNA"/>
</dbReference>
<organism evidence="7 8">
    <name type="scientific">Acidaminococcus intestini</name>
    <dbReference type="NCBI Taxonomy" id="187327"/>
    <lineage>
        <taxon>Bacteria</taxon>
        <taxon>Bacillati</taxon>
        <taxon>Bacillota</taxon>
        <taxon>Negativicutes</taxon>
        <taxon>Acidaminococcales</taxon>
        <taxon>Acidaminococcaceae</taxon>
        <taxon>Acidaminococcus</taxon>
    </lineage>
</organism>
<sequence length="394" mass="41380">MGSQQTSVFSNGLLWFGAGISIAEILTGMLLSPLGWEKGLWAIFIGHIIGGAVMLGAGIMGARSRCSAMETVSFSFGKEGAKFFAGLNVIQLIGWTAVMIVSAAAAAEVIAPLGMPLWSLIIGALIALWIVMGMTTLGRVNVLVMAALFLLTTVLSVTIFGTGTAAAPSGSITFGGAVELAVAMPLSWLPVISDYTREAEKPVKASVVSCLTYFAASSWMFVIGMGAALFTGESDIARIMVGAGLGVSTIVIILLSTVTTTFLDAYSAGVSGRALTTVLSEKGQALIAAALGTLLALTADASRFEDFLYLIGSVFAPMTAIMLADFFIIHENHRNERVNVLKLLIWAIGFGLYRCLLDADTPLGVTFPVIVAVMVIDVVVSRLFGRSKNRSDLM</sequence>
<evidence type="ECO:0000256" key="2">
    <source>
        <dbReference type="ARBA" id="ARBA00008974"/>
    </source>
</evidence>
<feature type="transmembrane region" description="Helical" evidence="6">
    <location>
        <begin position="205"/>
        <end position="230"/>
    </location>
</feature>
<dbReference type="Proteomes" id="UP000754226">
    <property type="component" value="Unassembled WGS sequence"/>
</dbReference>
<proteinExistence type="inferred from homology"/>
<dbReference type="InterPro" id="IPR001248">
    <property type="entry name" value="Pur-cyt_permease"/>
</dbReference>
<name>A0A943EJY9_9FIRM</name>
<keyword evidence="4 6" id="KW-1133">Transmembrane helix</keyword>
<comment type="subcellular location">
    <subcellularLocation>
        <location evidence="1">Membrane</location>
        <topology evidence="1">Multi-pass membrane protein</topology>
    </subcellularLocation>
</comment>
<feature type="transmembrane region" description="Helical" evidence="6">
    <location>
        <begin position="12"/>
        <end position="34"/>
    </location>
</feature>
<evidence type="ECO:0000256" key="6">
    <source>
        <dbReference type="SAM" id="Phobius"/>
    </source>
</evidence>
<dbReference type="PANTHER" id="PTHR30569:SF0">
    <property type="entry name" value="CYTOSINE PERMEASE"/>
    <property type="match status" value="1"/>
</dbReference>
<protein>
    <submittedName>
        <fullName evidence="7">Hydroxymethylpyrimidine transporter CytX</fullName>
    </submittedName>
</protein>
<feature type="transmembrane region" description="Helical" evidence="6">
    <location>
        <begin position="172"/>
        <end position="193"/>
    </location>
</feature>
<evidence type="ECO:0000313" key="7">
    <source>
        <dbReference type="EMBL" id="MBS5519359.1"/>
    </source>
</evidence>
<evidence type="ECO:0000313" key="8">
    <source>
        <dbReference type="Proteomes" id="UP000754226"/>
    </source>
</evidence>
<dbReference type="InterPro" id="IPR030191">
    <property type="entry name" value="CodB"/>
</dbReference>
<reference evidence="7" key="1">
    <citation type="submission" date="2021-02" db="EMBL/GenBank/DDBJ databases">
        <title>Infant gut strain persistence is associated with maternal origin, phylogeny, and functional potential including surface adhesion and iron acquisition.</title>
        <authorList>
            <person name="Lou Y.C."/>
        </authorList>
    </citation>
    <scope>NUCLEOTIDE SEQUENCE</scope>
    <source>
        <strain evidence="7">L3_106_000M1_dasL3_106_000M1_concoct_15</strain>
    </source>
</reference>
<dbReference type="InterPro" id="IPR012732">
    <property type="entry name" value="Thia_CytX"/>
</dbReference>
<gene>
    <name evidence="7" type="primary">cytX</name>
    <name evidence="7" type="ORF">KHX13_03350</name>
</gene>
<feature type="transmembrane region" description="Helical" evidence="6">
    <location>
        <begin position="143"/>
        <end position="166"/>
    </location>
</feature>
<evidence type="ECO:0000256" key="4">
    <source>
        <dbReference type="ARBA" id="ARBA00022989"/>
    </source>
</evidence>
<dbReference type="GO" id="GO:0015209">
    <property type="term" value="F:cytosine transmembrane transporter activity"/>
    <property type="evidence" value="ECO:0007669"/>
    <property type="project" value="InterPro"/>
</dbReference>
<dbReference type="NCBIfam" id="TIGR02358">
    <property type="entry name" value="thia_cytX"/>
    <property type="match status" value="1"/>
</dbReference>
<feature type="transmembrane region" description="Helical" evidence="6">
    <location>
        <begin position="365"/>
        <end position="385"/>
    </location>
</feature>
<feature type="transmembrane region" description="Helical" evidence="6">
    <location>
        <begin position="40"/>
        <end position="62"/>
    </location>
</feature>
<keyword evidence="3 6" id="KW-0812">Transmembrane</keyword>
<evidence type="ECO:0000256" key="5">
    <source>
        <dbReference type="ARBA" id="ARBA00023136"/>
    </source>
</evidence>
<comment type="similarity">
    <text evidence="2">Belongs to the purine-cytosine permease (2.A.39) family.</text>
</comment>